<dbReference type="InterPro" id="IPR000073">
    <property type="entry name" value="AB_hydrolase_1"/>
</dbReference>
<dbReference type="SUPFAM" id="SSF53474">
    <property type="entry name" value="alpha/beta-Hydrolases"/>
    <property type="match status" value="1"/>
</dbReference>
<dbReference type="InterPro" id="IPR000639">
    <property type="entry name" value="Epox_hydrolase-like"/>
</dbReference>
<keyword evidence="3" id="KW-1185">Reference proteome</keyword>
<dbReference type="InterPro" id="IPR050266">
    <property type="entry name" value="AB_hydrolase_sf"/>
</dbReference>
<dbReference type="GO" id="GO:0016020">
    <property type="term" value="C:membrane"/>
    <property type="evidence" value="ECO:0007669"/>
    <property type="project" value="TreeGrafter"/>
</dbReference>
<dbReference type="PRINTS" id="PR00111">
    <property type="entry name" value="ABHYDROLASE"/>
</dbReference>
<dbReference type="KEGG" id="pstg:E8M01_05395"/>
<dbReference type="AlphaFoldDB" id="A0A4D7AW01"/>
<dbReference type="PANTHER" id="PTHR43798">
    <property type="entry name" value="MONOACYLGLYCEROL LIPASE"/>
    <property type="match status" value="1"/>
</dbReference>
<keyword evidence="2" id="KW-0378">Hydrolase</keyword>
<evidence type="ECO:0000313" key="2">
    <source>
        <dbReference type="EMBL" id="QCI63725.1"/>
    </source>
</evidence>
<dbReference type="Proteomes" id="UP000298781">
    <property type="component" value="Chromosome"/>
</dbReference>
<dbReference type="InterPro" id="IPR029058">
    <property type="entry name" value="AB_hydrolase_fold"/>
</dbReference>
<organism evidence="2 3">
    <name type="scientific">Phreatobacter stygius</name>
    <dbReference type="NCBI Taxonomy" id="1940610"/>
    <lineage>
        <taxon>Bacteria</taxon>
        <taxon>Pseudomonadati</taxon>
        <taxon>Pseudomonadota</taxon>
        <taxon>Alphaproteobacteria</taxon>
        <taxon>Hyphomicrobiales</taxon>
        <taxon>Phreatobacteraceae</taxon>
        <taxon>Phreatobacter</taxon>
    </lineage>
</organism>
<dbReference type="Gene3D" id="3.40.50.1820">
    <property type="entry name" value="alpha/beta hydrolase"/>
    <property type="match status" value="1"/>
</dbReference>
<proteinExistence type="predicted"/>
<dbReference type="OrthoDB" id="9806902at2"/>
<protein>
    <submittedName>
        <fullName evidence="2">Alpha/beta hydrolase</fullName>
    </submittedName>
</protein>
<dbReference type="PANTHER" id="PTHR43798:SF33">
    <property type="entry name" value="HYDROLASE, PUTATIVE (AFU_ORTHOLOGUE AFUA_2G14860)-RELATED"/>
    <property type="match status" value="1"/>
</dbReference>
<dbReference type="EMBL" id="CP039690">
    <property type="protein sequence ID" value="QCI63725.1"/>
    <property type="molecule type" value="Genomic_DNA"/>
</dbReference>
<gene>
    <name evidence="2" type="ORF">E8M01_05395</name>
</gene>
<sequence>MTTFRSSTGTRFSLPLSDGSLSGLRWGADKSPPDLLFLHATGFNAQTYAPLLDPLSDRYAIMALDQRGHGFSDLPTDPQGIVDWMPYARDLMAVLDQLVPAGGKPLVVAGHSMGAIVSLLAAVARPRAVRGLVLLDPVMMSPLLRLATYTPWGRAKFKNFSLAVGAAKRRAVFGSKQEAVDTYRTRKAFMSWQPGFLEAYVDGGFVADAEGVHLACAPIWESATFSSHRHNSWGALKRTRMPVHLMAAAHGSTVTGGVEKVRRAAPQVATEVVAGTSHFFPMERPDHVRAALEAMLAKT</sequence>
<dbReference type="PRINTS" id="PR00412">
    <property type="entry name" value="EPOXHYDRLASE"/>
</dbReference>
<name>A0A4D7AW01_9HYPH</name>
<accession>A0A4D7AW01</accession>
<reference evidence="2 3" key="1">
    <citation type="submission" date="2019-04" db="EMBL/GenBank/DDBJ databases">
        <title>Phreatobacter aquaticus sp. nov.</title>
        <authorList>
            <person name="Choi A."/>
        </authorList>
    </citation>
    <scope>NUCLEOTIDE SEQUENCE [LARGE SCALE GENOMIC DNA]</scope>
    <source>
        <strain evidence="2 3">KCTC 52518</strain>
    </source>
</reference>
<evidence type="ECO:0000259" key="1">
    <source>
        <dbReference type="Pfam" id="PF12697"/>
    </source>
</evidence>
<evidence type="ECO:0000313" key="3">
    <source>
        <dbReference type="Proteomes" id="UP000298781"/>
    </source>
</evidence>
<dbReference type="GO" id="GO:0016787">
    <property type="term" value="F:hydrolase activity"/>
    <property type="evidence" value="ECO:0007669"/>
    <property type="project" value="UniProtKB-KW"/>
</dbReference>
<dbReference type="RefSeq" id="WP_136959182.1">
    <property type="nucleotide sequence ID" value="NZ_CP039690.1"/>
</dbReference>
<feature type="domain" description="AB hydrolase-1" evidence="1">
    <location>
        <begin position="35"/>
        <end position="286"/>
    </location>
</feature>
<dbReference type="Pfam" id="PF12697">
    <property type="entry name" value="Abhydrolase_6"/>
    <property type="match status" value="1"/>
</dbReference>